<evidence type="ECO:0000313" key="2">
    <source>
        <dbReference type="Proteomes" id="UP001189429"/>
    </source>
</evidence>
<accession>A0ABN9W6E2</accession>
<organism evidence="1 2">
    <name type="scientific">Prorocentrum cordatum</name>
    <dbReference type="NCBI Taxonomy" id="2364126"/>
    <lineage>
        <taxon>Eukaryota</taxon>
        <taxon>Sar</taxon>
        <taxon>Alveolata</taxon>
        <taxon>Dinophyceae</taxon>
        <taxon>Prorocentrales</taxon>
        <taxon>Prorocentraceae</taxon>
        <taxon>Prorocentrum</taxon>
    </lineage>
</organism>
<name>A0ABN9W6E2_9DINO</name>
<reference evidence="1" key="1">
    <citation type="submission" date="2023-10" db="EMBL/GenBank/DDBJ databases">
        <authorList>
            <person name="Chen Y."/>
            <person name="Shah S."/>
            <person name="Dougan E. K."/>
            <person name="Thang M."/>
            <person name="Chan C."/>
        </authorList>
    </citation>
    <scope>NUCLEOTIDE SEQUENCE [LARGE SCALE GENOMIC DNA]</scope>
</reference>
<sequence>ELLEMDSVQSQAGHLINWAKGAKECVDNALLKFLSEKQALVAFKVPASVMLIPPLKISSAASGAHLTSFREVMQYDNLQLSFSTTGQYEAAGTVWMLDPLAADTSDIVSISQLDAAMANWTEERLLLSSDHPPSRRYSFDVPLPAGVVNAKVAQRMTEGESTVLMATGVPMLAGHPLVMAWYGAMAEALSAGNSDRTFKLFEAALSVPIRLRLSPDPDACLLASLLFSETAVAENISLPKLTKVLTTYGITFKGNALTEAHAKALKSLTPFVGNHACAVAYSLAEAFCPELREPTLLMRLAQLCKARTAPSQADKDAAACDSMAFVLDCLRVARLTGAKTQALIDFAWAVWAGHFDEELQELAAKDLQGGAAAFLWHRYFTDSTKEMGVKYRALTAACAAGPISTGTAEGGASGVVMGASELAEADQEDLKKTKDLLLSLRRKSVSFVALPSVGGATGAERSTAQLQKLWEEMRLGHRYARKKQDVRAFVGSADLFAPNVSKSGAAASLGDHVAVDAERFGRVLDFVSQKRSVHDIVIFLDGRSRSRRKLLEDKEEGLAASGAHAVTECWCVYVQPGKAQDPRVPGRVTCFACNNKEVVICSIPKRGVMKVVQRAEFNLCGETTSSYTTYTGVPMRHYRELPRMTHDTKASILGNAAAGPVRGRRAQKDIEANGHPFSHLEVKPLSFWQRICEHHHITHIVDFTAGSGALAIAASGAMEYEGVAVNEVHREWLDATLDRCALYMAGHDKNFAQKLGGEDGFAEKVEKYFAGTMMEVRRLLEPIADEVDGDGGSSDSAEE</sequence>
<keyword evidence="2" id="KW-1185">Reference proteome</keyword>
<evidence type="ECO:0000313" key="1">
    <source>
        <dbReference type="EMBL" id="CAK0881195.1"/>
    </source>
</evidence>
<dbReference type="Proteomes" id="UP001189429">
    <property type="component" value="Unassembled WGS sequence"/>
</dbReference>
<evidence type="ECO:0008006" key="3">
    <source>
        <dbReference type="Google" id="ProtNLM"/>
    </source>
</evidence>
<gene>
    <name evidence="1" type="ORF">PCOR1329_LOCUS64120</name>
</gene>
<comment type="caution">
    <text evidence="1">The sequence shown here is derived from an EMBL/GenBank/DDBJ whole genome shotgun (WGS) entry which is preliminary data.</text>
</comment>
<proteinExistence type="predicted"/>
<protein>
    <recommendedName>
        <fullName evidence="3">DNA methylase N-4/N-6 domain-containing protein</fullName>
    </recommendedName>
</protein>
<feature type="non-terminal residue" evidence="1">
    <location>
        <position position="1"/>
    </location>
</feature>
<dbReference type="EMBL" id="CAUYUJ010018165">
    <property type="protein sequence ID" value="CAK0881195.1"/>
    <property type="molecule type" value="Genomic_DNA"/>
</dbReference>